<dbReference type="InterPro" id="IPR043502">
    <property type="entry name" value="DNA/RNA_pol_sf"/>
</dbReference>
<evidence type="ECO:0000256" key="1">
    <source>
        <dbReference type="ARBA" id="ARBA00023268"/>
    </source>
</evidence>
<evidence type="ECO:0000313" key="3">
    <source>
        <dbReference type="EMBL" id="CAL1409330.1"/>
    </source>
</evidence>
<protein>
    <recommendedName>
        <fullName evidence="2">Reverse transcriptase/retrotransposon-derived protein RNase H-like domain-containing protein</fullName>
    </recommendedName>
</protein>
<evidence type="ECO:0000313" key="4">
    <source>
        <dbReference type="Proteomes" id="UP001497516"/>
    </source>
</evidence>
<dbReference type="EMBL" id="OZ034821">
    <property type="protein sequence ID" value="CAL1409330.1"/>
    <property type="molecule type" value="Genomic_DNA"/>
</dbReference>
<dbReference type="InterPro" id="IPR041577">
    <property type="entry name" value="RT_RNaseH_2"/>
</dbReference>
<dbReference type="AlphaFoldDB" id="A0AAV2GIF1"/>
<dbReference type="InterPro" id="IPR043128">
    <property type="entry name" value="Rev_trsase/Diguanyl_cyclase"/>
</dbReference>
<accession>A0AAV2GIF1</accession>
<sequence>MTSATLRAHNLRLNPLKCIFGAEAGKFLGFMISRRGIEVDSKQMVTIRQLQAPHNPQEVQSLAGKMATLDMFISRSVDQCAPFFQTLKAGVKFEWNDACEAAFEELKMYLISPPVLAAPKLNEMLFLYLVVLIRAVSAVLVSRENMSEERVV</sequence>
<dbReference type="Gene3D" id="3.30.70.270">
    <property type="match status" value="2"/>
</dbReference>
<dbReference type="GO" id="GO:0003824">
    <property type="term" value="F:catalytic activity"/>
    <property type="evidence" value="ECO:0007669"/>
    <property type="project" value="UniProtKB-KW"/>
</dbReference>
<feature type="domain" description="Reverse transcriptase/retrotransposon-derived protein RNase H-like" evidence="2">
    <location>
        <begin position="95"/>
        <end position="152"/>
    </location>
</feature>
<dbReference type="Pfam" id="PF17919">
    <property type="entry name" value="RT_RNaseH_2"/>
    <property type="match status" value="1"/>
</dbReference>
<dbReference type="Proteomes" id="UP001497516">
    <property type="component" value="Chromosome 8"/>
</dbReference>
<keyword evidence="1" id="KW-0511">Multifunctional enzyme</keyword>
<dbReference type="InterPro" id="IPR050951">
    <property type="entry name" value="Retrovirus_Pol_polyprotein"/>
</dbReference>
<dbReference type="SUPFAM" id="SSF56672">
    <property type="entry name" value="DNA/RNA polymerases"/>
    <property type="match status" value="1"/>
</dbReference>
<proteinExistence type="predicted"/>
<gene>
    <name evidence="3" type="ORF">LTRI10_LOCUS48836</name>
</gene>
<keyword evidence="4" id="KW-1185">Reference proteome</keyword>
<organism evidence="3 4">
    <name type="scientific">Linum trigynum</name>
    <dbReference type="NCBI Taxonomy" id="586398"/>
    <lineage>
        <taxon>Eukaryota</taxon>
        <taxon>Viridiplantae</taxon>
        <taxon>Streptophyta</taxon>
        <taxon>Embryophyta</taxon>
        <taxon>Tracheophyta</taxon>
        <taxon>Spermatophyta</taxon>
        <taxon>Magnoliopsida</taxon>
        <taxon>eudicotyledons</taxon>
        <taxon>Gunneridae</taxon>
        <taxon>Pentapetalae</taxon>
        <taxon>rosids</taxon>
        <taxon>fabids</taxon>
        <taxon>Malpighiales</taxon>
        <taxon>Linaceae</taxon>
        <taxon>Linum</taxon>
    </lineage>
</organism>
<dbReference type="PANTHER" id="PTHR37984">
    <property type="entry name" value="PROTEIN CBG26694"/>
    <property type="match status" value="1"/>
</dbReference>
<dbReference type="PANTHER" id="PTHR37984:SF5">
    <property type="entry name" value="PROTEIN NYNRIN-LIKE"/>
    <property type="match status" value="1"/>
</dbReference>
<name>A0AAV2GIF1_9ROSI</name>
<evidence type="ECO:0000259" key="2">
    <source>
        <dbReference type="Pfam" id="PF17919"/>
    </source>
</evidence>
<reference evidence="3 4" key="1">
    <citation type="submission" date="2024-04" db="EMBL/GenBank/DDBJ databases">
        <authorList>
            <person name="Fracassetti M."/>
        </authorList>
    </citation>
    <scope>NUCLEOTIDE SEQUENCE [LARGE SCALE GENOMIC DNA]</scope>
</reference>